<evidence type="ECO:0000313" key="1">
    <source>
        <dbReference type="EMBL" id="MFM0716653.1"/>
    </source>
</evidence>
<dbReference type="RefSeq" id="WP_408152845.1">
    <property type="nucleotide sequence ID" value="NZ_JAQQCJ010000009.1"/>
</dbReference>
<name>A0ABW9ECE6_9BURK</name>
<keyword evidence="2" id="KW-1185">Reference proteome</keyword>
<dbReference type="Proteomes" id="UP001629392">
    <property type="component" value="Unassembled WGS sequence"/>
</dbReference>
<dbReference type="EMBL" id="JAQQCL010000006">
    <property type="protein sequence ID" value="MFM0716653.1"/>
    <property type="molecule type" value="Genomic_DNA"/>
</dbReference>
<evidence type="ECO:0000313" key="2">
    <source>
        <dbReference type="Proteomes" id="UP001629392"/>
    </source>
</evidence>
<sequence length="133" mass="15019">MEWKYHGLFADSADPTAPEVSFVVDVLDMWSFIERGYEKLSKADKARVDAEVPNGVGPFQGFDGNNEAEYMSIARFLVEHLDRFTQFKGRGFNSHMPSAGRYKQMLEKFEPIRAGLGAPRELNAGELIAICKR</sequence>
<organism evidence="1 2">
    <name type="scientific">Paraburkholderia strydomiana</name>
    <dbReference type="NCBI Taxonomy" id="1245417"/>
    <lineage>
        <taxon>Bacteria</taxon>
        <taxon>Pseudomonadati</taxon>
        <taxon>Pseudomonadota</taxon>
        <taxon>Betaproteobacteria</taxon>
        <taxon>Burkholderiales</taxon>
        <taxon>Burkholderiaceae</taxon>
        <taxon>Paraburkholderia</taxon>
    </lineage>
</organism>
<dbReference type="Gene3D" id="1.10.3190.10">
    <property type="entry name" value="yfbu gene product, domain 2"/>
    <property type="match status" value="1"/>
</dbReference>
<dbReference type="SUPFAM" id="SSF116960">
    <property type="entry name" value="YfbU-like"/>
    <property type="match status" value="1"/>
</dbReference>
<dbReference type="InterPro" id="IPR023146">
    <property type="entry name" value="YfbU_alpha-helical_sf"/>
</dbReference>
<proteinExistence type="predicted"/>
<dbReference type="Pfam" id="PF03887">
    <property type="entry name" value="YfbU"/>
    <property type="match status" value="1"/>
</dbReference>
<dbReference type="InterPro" id="IPR005587">
    <property type="entry name" value="UPF0304_YfbU"/>
</dbReference>
<protein>
    <submittedName>
        <fullName evidence="1">YfbU family protein</fullName>
    </submittedName>
</protein>
<comment type="caution">
    <text evidence="1">The sequence shown here is derived from an EMBL/GenBank/DDBJ whole genome shotgun (WGS) entry which is preliminary data.</text>
</comment>
<accession>A0ABW9ECE6</accession>
<gene>
    <name evidence="1" type="ORF">PQQ73_09955</name>
</gene>
<reference evidence="1 2" key="1">
    <citation type="journal article" date="2024" name="Chem. Sci.">
        <title>Discovery of megapolipeptins by genome mining of a Burkholderiales bacteria collection.</title>
        <authorList>
            <person name="Paulo B.S."/>
            <person name="Recchia M.J.J."/>
            <person name="Lee S."/>
            <person name="Fergusson C.H."/>
            <person name="Romanowski S.B."/>
            <person name="Hernandez A."/>
            <person name="Krull N."/>
            <person name="Liu D.Y."/>
            <person name="Cavanagh H."/>
            <person name="Bos A."/>
            <person name="Gray C.A."/>
            <person name="Murphy B.T."/>
            <person name="Linington R.G."/>
            <person name="Eustaquio A.S."/>
        </authorList>
    </citation>
    <scope>NUCLEOTIDE SEQUENCE [LARGE SCALE GENOMIC DNA]</scope>
    <source>
        <strain evidence="1 2">RL17-350-BIC-E</strain>
    </source>
</reference>